<dbReference type="AlphaFoldDB" id="A0A0C4YKS8"/>
<keyword evidence="3" id="KW-1185">Reference proteome</keyword>
<evidence type="ECO:0000313" key="2">
    <source>
        <dbReference type="EMBL" id="AJG23653.1"/>
    </source>
</evidence>
<keyword evidence="1" id="KW-1133">Transmembrane helix</keyword>
<dbReference type="RefSeq" id="WP_043355581.1">
    <property type="nucleotide sequence ID" value="NZ_CP010537.1"/>
</dbReference>
<dbReference type="Proteomes" id="UP000031843">
    <property type="component" value="Chromosome secondary"/>
</dbReference>
<accession>A0A0C4YKS8</accession>
<sequence>MTLYLLGFLFFEALWFFPFRKVFKAAHFGALYAYLALLPLIGPLLCIWILASRPWPLKTKLVRTFSQA</sequence>
<evidence type="ECO:0000256" key="1">
    <source>
        <dbReference type="SAM" id="Phobius"/>
    </source>
</evidence>
<organism evidence="2 3">
    <name type="scientific">Cupriavidus basilensis</name>
    <dbReference type="NCBI Taxonomy" id="68895"/>
    <lineage>
        <taxon>Bacteria</taxon>
        <taxon>Pseudomonadati</taxon>
        <taxon>Pseudomonadota</taxon>
        <taxon>Betaproteobacteria</taxon>
        <taxon>Burkholderiales</taxon>
        <taxon>Burkholderiaceae</taxon>
        <taxon>Cupriavidus</taxon>
    </lineage>
</organism>
<gene>
    <name evidence="2" type="ORF">RR42_s2065</name>
</gene>
<dbReference type="KEGG" id="cbw:RR42_s2065"/>
<protein>
    <submittedName>
        <fullName evidence="2">Uncharacterized protein</fullName>
    </submittedName>
</protein>
<proteinExistence type="predicted"/>
<name>A0A0C4YKS8_9BURK</name>
<feature type="transmembrane region" description="Helical" evidence="1">
    <location>
        <begin position="32"/>
        <end position="51"/>
    </location>
</feature>
<keyword evidence="1" id="KW-0472">Membrane</keyword>
<evidence type="ECO:0000313" key="3">
    <source>
        <dbReference type="Proteomes" id="UP000031843"/>
    </source>
</evidence>
<keyword evidence="1" id="KW-0812">Transmembrane</keyword>
<dbReference type="EMBL" id="CP010537">
    <property type="protein sequence ID" value="AJG23653.1"/>
    <property type="molecule type" value="Genomic_DNA"/>
</dbReference>
<reference evidence="2 3" key="1">
    <citation type="journal article" date="2015" name="Genome Announc.">
        <title>Complete Genome Sequence of Cupriavidus basilensis 4G11, Isolated from the Oak Ridge Field Research Center Site.</title>
        <authorList>
            <person name="Ray J."/>
            <person name="Waters R.J."/>
            <person name="Skerker J.M."/>
            <person name="Kuehl J.V."/>
            <person name="Price M.N."/>
            <person name="Huang J."/>
            <person name="Chakraborty R."/>
            <person name="Arkin A.P."/>
            <person name="Deutschbauer A."/>
        </authorList>
    </citation>
    <scope>NUCLEOTIDE SEQUENCE [LARGE SCALE GENOMIC DNA]</scope>
    <source>
        <strain evidence="2">4G11</strain>
    </source>
</reference>